<evidence type="ECO:0000313" key="3">
    <source>
        <dbReference type="Proteomes" id="UP001369082"/>
    </source>
</evidence>
<accession>A0ABU9GNS1</accession>
<feature type="chain" id="PRO_5045766614" description="PBP family phospholipid-binding protein" evidence="1">
    <location>
        <begin position="20"/>
        <end position="166"/>
    </location>
</feature>
<keyword evidence="1" id="KW-0732">Signal</keyword>
<dbReference type="Proteomes" id="UP001369082">
    <property type="component" value="Unassembled WGS sequence"/>
</dbReference>
<organism evidence="2 3">
    <name type="scientific">Psychromonas aquatilis</name>
    <dbReference type="NCBI Taxonomy" id="2005072"/>
    <lineage>
        <taxon>Bacteria</taxon>
        <taxon>Pseudomonadati</taxon>
        <taxon>Pseudomonadota</taxon>
        <taxon>Gammaproteobacteria</taxon>
        <taxon>Alteromonadales</taxon>
        <taxon>Psychromonadaceae</taxon>
        <taxon>Psychromonas</taxon>
    </lineage>
</organism>
<reference evidence="2 3" key="1">
    <citation type="submission" date="2024-02" db="EMBL/GenBank/DDBJ databases">
        <title>Bacteria isolated from the canopy kelp, Nereocystis luetkeana.</title>
        <authorList>
            <person name="Pfister C.A."/>
            <person name="Younker I.T."/>
            <person name="Light S.H."/>
        </authorList>
    </citation>
    <scope>NUCLEOTIDE SEQUENCE [LARGE SCALE GENOMIC DNA]</scope>
    <source>
        <strain evidence="2 3">TI.1.05</strain>
    </source>
</reference>
<dbReference type="InterPro" id="IPR036610">
    <property type="entry name" value="PEBP-like_sf"/>
</dbReference>
<proteinExistence type="predicted"/>
<name>A0ABU9GNS1_9GAMM</name>
<comment type="caution">
    <text evidence="2">The sequence shown here is derived from an EMBL/GenBank/DDBJ whole genome shotgun (WGS) entry which is preliminary data.</text>
</comment>
<dbReference type="Pfam" id="PF01161">
    <property type="entry name" value="PBP"/>
    <property type="match status" value="1"/>
</dbReference>
<evidence type="ECO:0000256" key="1">
    <source>
        <dbReference type="SAM" id="SignalP"/>
    </source>
</evidence>
<feature type="signal peptide" evidence="1">
    <location>
        <begin position="1"/>
        <end position="19"/>
    </location>
</feature>
<sequence length="166" mass="17739">MNIKLLTSLIAASSFSAYAAELDVVLADSAWDGKTIPEGQQCQKFGGVDPATPALKISDIPAGTDSIILSYSDRDSERMNNGGHGSMLYRIDDASTVVDIPPVAGHSYELPENFTMLEEHRGANWDKAGAYMPPCSGAKGHAYYLTVKAMDGDNVTASSMIELGKY</sequence>
<protein>
    <recommendedName>
        <fullName evidence="4">PBP family phospholipid-binding protein</fullName>
    </recommendedName>
</protein>
<evidence type="ECO:0008006" key="4">
    <source>
        <dbReference type="Google" id="ProtNLM"/>
    </source>
</evidence>
<dbReference type="RefSeq" id="WP_341596982.1">
    <property type="nucleotide sequence ID" value="NZ_JBAKAZ010000012.1"/>
</dbReference>
<dbReference type="SUPFAM" id="SSF49777">
    <property type="entry name" value="PEBP-like"/>
    <property type="match status" value="1"/>
</dbReference>
<gene>
    <name evidence="2" type="ORF">V6256_05040</name>
</gene>
<dbReference type="InterPro" id="IPR008914">
    <property type="entry name" value="PEBP"/>
</dbReference>
<dbReference type="EMBL" id="JBAKAZ010000012">
    <property type="protein sequence ID" value="MEL0628969.1"/>
    <property type="molecule type" value="Genomic_DNA"/>
</dbReference>
<dbReference type="Gene3D" id="3.90.280.10">
    <property type="entry name" value="PEBP-like"/>
    <property type="match status" value="1"/>
</dbReference>
<evidence type="ECO:0000313" key="2">
    <source>
        <dbReference type="EMBL" id="MEL0628969.1"/>
    </source>
</evidence>
<keyword evidence="3" id="KW-1185">Reference proteome</keyword>